<evidence type="ECO:0000313" key="18">
    <source>
        <dbReference type="EMBL" id="GGO05489.1"/>
    </source>
</evidence>
<evidence type="ECO:0000259" key="17">
    <source>
        <dbReference type="PROSITE" id="PS50885"/>
    </source>
</evidence>
<evidence type="ECO:0000256" key="6">
    <source>
        <dbReference type="ARBA" id="ARBA00022679"/>
    </source>
</evidence>
<dbReference type="SUPFAM" id="SSF47384">
    <property type="entry name" value="Homodimeric domain of signal transducing histidine kinase"/>
    <property type="match status" value="1"/>
</dbReference>
<dbReference type="EC" id="2.7.13.3" evidence="3"/>
<keyword evidence="5" id="KW-0597">Phosphoprotein</keyword>
<evidence type="ECO:0000256" key="10">
    <source>
        <dbReference type="ARBA" id="ARBA00022840"/>
    </source>
</evidence>
<keyword evidence="6" id="KW-0808">Transferase</keyword>
<dbReference type="Gene3D" id="3.30.565.10">
    <property type="entry name" value="Histidine kinase-like ATPase, C-terminal domain"/>
    <property type="match status" value="1"/>
</dbReference>
<evidence type="ECO:0000256" key="15">
    <source>
        <dbReference type="SAM" id="Phobius"/>
    </source>
</evidence>
<keyword evidence="8" id="KW-0547">Nucleotide-binding</keyword>
<dbReference type="CDD" id="cd00082">
    <property type="entry name" value="HisKA"/>
    <property type="match status" value="1"/>
</dbReference>
<dbReference type="InterPro" id="IPR003661">
    <property type="entry name" value="HisK_dim/P_dom"/>
</dbReference>
<keyword evidence="11 15" id="KW-1133">Transmembrane helix</keyword>
<evidence type="ECO:0000256" key="7">
    <source>
        <dbReference type="ARBA" id="ARBA00022692"/>
    </source>
</evidence>
<keyword evidence="7 15" id="KW-0812">Transmembrane</keyword>
<sequence>MRLKSKIYLYTSVLFAILLTAVCISVYMLFGRMAIGDETRRIEAEALLIADRVASSASEIAPDDLLRAYVPADGMLRVVRPDGTSLPAVTNGDGDPFITEAYEYREDLNNEHLSGGGHGYIRVSVPVIWSDGEVRSVQISRSIADTEGRLAVLRTVLALVALLAMVPAILASGVLANRIIRPISALTGTMSDIRQSGTFRQIETGQKPGDELAEMERTFNEMIALLETNFERQERFVSDASHELKTPLTIIESYANLLRRRGRERPEVFDEAVDAILSESVRMRELTERLLQSARRPEADTLQLTEADLAKCVRESASVISKAYGRKVEVESAEFVTVTTDEAKVRQLLFILLDNARKYSEEKIEVETLGGKGLPAVIRVKDRGVGIPEAELPKVFDRFYRVDSSRTRQTGGSGLGLSLAKDIADVLNIAIRIDSEVGRGTTVTLTFAPEGIPPRVSEKEAGRYGLLRRSARHDGRLEQRKEEEE</sequence>
<accession>A0ABQ2L8D1</accession>
<dbReference type="InterPro" id="IPR003594">
    <property type="entry name" value="HATPase_dom"/>
</dbReference>
<comment type="catalytic activity">
    <reaction evidence="1">
        <text>ATP + protein L-histidine = ADP + protein N-phospho-L-histidine.</text>
        <dbReference type="EC" id="2.7.13.3"/>
    </reaction>
</comment>
<evidence type="ECO:0000256" key="1">
    <source>
        <dbReference type="ARBA" id="ARBA00000085"/>
    </source>
</evidence>
<keyword evidence="10" id="KW-0067">ATP-binding</keyword>
<dbReference type="InterPro" id="IPR036097">
    <property type="entry name" value="HisK_dim/P_sf"/>
</dbReference>
<dbReference type="SUPFAM" id="SSF55874">
    <property type="entry name" value="ATPase domain of HSP90 chaperone/DNA topoisomerase II/histidine kinase"/>
    <property type="match status" value="1"/>
</dbReference>
<evidence type="ECO:0000313" key="19">
    <source>
        <dbReference type="Proteomes" id="UP000606653"/>
    </source>
</evidence>
<feature type="compositionally biased region" description="Basic and acidic residues" evidence="14">
    <location>
        <begin position="472"/>
        <end position="485"/>
    </location>
</feature>
<name>A0ABQ2L8D1_9BACL</name>
<keyword evidence="4" id="KW-1003">Cell membrane</keyword>
<dbReference type="Gene3D" id="6.10.340.10">
    <property type="match status" value="1"/>
</dbReference>
<feature type="domain" description="HAMP" evidence="17">
    <location>
        <begin position="177"/>
        <end position="231"/>
    </location>
</feature>
<dbReference type="SMART" id="SM00387">
    <property type="entry name" value="HATPase_c"/>
    <property type="match status" value="1"/>
</dbReference>
<dbReference type="GO" id="GO:0016301">
    <property type="term" value="F:kinase activity"/>
    <property type="evidence" value="ECO:0007669"/>
    <property type="project" value="UniProtKB-KW"/>
</dbReference>
<keyword evidence="12" id="KW-0902">Two-component regulatory system</keyword>
<dbReference type="InterPro" id="IPR005467">
    <property type="entry name" value="His_kinase_dom"/>
</dbReference>
<dbReference type="InterPro" id="IPR004358">
    <property type="entry name" value="Sig_transdc_His_kin-like_C"/>
</dbReference>
<dbReference type="Pfam" id="PF00512">
    <property type="entry name" value="HisKA"/>
    <property type="match status" value="1"/>
</dbReference>
<dbReference type="SMART" id="SM00304">
    <property type="entry name" value="HAMP"/>
    <property type="match status" value="1"/>
</dbReference>
<keyword evidence="19" id="KW-1185">Reference proteome</keyword>
<dbReference type="Proteomes" id="UP000606653">
    <property type="component" value="Unassembled WGS sequence"/>
</dbReference>
<feature type="domain" description="Histidine kinase" evidence="16">
    <location>
        <begin position="239"/>
        <end position="451"/>
    </location>
</feature>
<evidence type="ECO:0000256" key="14">
    <source>
        <dbReference type="SAM" id="MobiDB-lite"/>
    </source>
</evidence>
<evidence type="ECO:0000256" key="4">
    <source>
        <dbReference type="ARBA" id="ARBA00022475"/>
    </source>
</evidence>
<dbReference type="Pfam" id="PF00672">
    <property type="entry name" value="HAMP"/>
    <property type="match status" value="1"/>
</dbReference>
<evidence type="ECO:0000256" key="8">
    <source>
        <dbReference type="ARBA" id="ARBA00022741"/>
    </source>
</evidence>
<evidence type="ECO:0000256" key="3">
    <source>
        <dbReference type="ARBA" id="ARBA00012438"/>
    </source>
</evidence>
<evidence type="ECO:0000256" key="13">
    <source>
        <dbReference type="ARBA" id="ARBA00023136"/>
    </source>
</evidence>
<evidence type="ECO:0000256" key="11">
    <source>
        <dbReference type="ARBA" id="ARBA00022989"/>
    </source>
</evidence>
<evidence type="ECO:0000256" key="2">
    <source>
        <dbReference type="ARBA" id="ARBA00004651"/>
    </source>
</evidence>
<evidence type="ECO:0000259" key="16">
    <source>
        <dbReference type="PROSITE" id="PS50109"/>
    </source>
</evidence>
<reference evidence="19" key="1">
    <citation type="journal article" date="2019" name="Int. J. Syst. Evol. Microbiol.">
        <title>The Global Catalogue of Microorganisms (GCM) 10K type strain sequencing project: providing services to taxonomists for standard genome sequencing and annotation.</title>
        <authorList>
            <consortium name="The Broad Institute Genomics Platform"/>
            <consortium name="The Broad Institute Genome Sequencing Center for Infectious Disease"/>
            <person name="Wu L."/>
            <person name="Ma J."/>
        </authorList>
    </citation>
    <scope>NUCLEOTIDE SEQUENCE [LARGE SCALE GENOMIC DNA]</scope>
    <source>
        <strain evidence="19">CGMCC 1.6964</strain>
    </source>
</reference>
<gene>
    <name evidence="18" type="primary">ykoH</name>
    <name evidence="18" type="ORF">GCM10010969_31930</name>
</gene>
<proteinExistence type="predicted"/>
<organism evidence="18 19">
    <name type="scientific">Saccharibacillus kuerlensis</name>
    <dbReference type="NCBI Taxonomy" id="459527"/>
    <lineage>
        <taxon>Bacteria</taxon>
        <taxon>Bacillati</taxon>
        <taxon>Bacillota</taxon>
        <taxon>Bacilli</taxon>
        <taxon>Bacillales</taxon>
        <taxon>Paenibacillaceae</taxon>
        <taxon>Saccharibacillus</taxon>
    </lineage>
</organism>
<dbReference type="InterPro" id="IPR050428">
    <property type="entry name" value="TCS_sensor_his_kinase"/>
</dbReference>
<dbReference type="PANTHER" id="PTHR45436">
    <property type="entry name" value="SENSOR HISTIDINE KINASE YKOH"/>
    <property type="match status" value="1"/>
</dbReference>
<feature type="transmembrane region" description="Helical" evidence="15">
    <location>
        <begin position="7"/>
        <end position="30"/>
    </location>
</feature>
<dbReference type="RefSeq" id="WP_018977292.1">
    <property type="nucleotide sequence ID" value="NZ_BMLN01000010.1"/>
</dbReference>
<evidence type="ECO:0000256" key="5">
    <source>
        <dbReference type="ARBA" id="ARBA00022553"/>
    </source>
</evidence>
<dbReference type="InterPro" id="IPR003660">
    <property type="entry name" value="HAMP_dom"/>
</dbReference>
<keyword evidence="13 15" id="KW-0472">Membrane</keyword>
<comment type="caution">
    <text evidence="18">The sequence shown here is derived from an EMBL/GenBank/DDBJ whole genome shotgun (WGS) entry which is preliminary data.</text>
</comment>
<dbReference type="EMBL" id="BMLN01000010">
    <property type="protein sequence ID" value="GGO05489.1"/>
    <property type="molecule type" value="Genomic_DNA"/>
</dbReference>
<dbReference type="PANTHER" id="PTHR45436:SF5">
    <property type="entry name" value="SENSOR HISTIDINE KINASE TRCS"/>
    <property type="match status" value="1"/>
</dbReference>
<dbReference type="InterPro" id="IPR036890">
    <property type="entry name" value="HATPase_C_sf"/>
</dbReference>
<comment type="subcellular location">
    <subcellularLocation>
        <location evidence="2">Cell membrane</location>
        <topology evidence="2">Multi-pass membrane protein</topology>
    </subcellularLocation>
</comment>
<keyword evidence="9 18" id="KW-0418">Kinase</keyword>
<dbReference type="SMART" id="SM00388">
    <property type="entry name" value="HisKA"/>
    <property type="match status" value="1"/>
</dbReference>
<dbReference type="CDD" id="cd00075">
    <property type="entry name" value="HATPase"/>
    <property type="match status" value="1"/>
</dbReference>
<dbReference type="Gene3D" id="1.10.287.130">
    <property type="match status" value="1"/>
</dbReference>
<evidence type="ECO:0000256" key="9">
    <source>
        <dbReference type="ARBA" id="ARBA00022777"/>
    </source>
</evidence>
<dbReference type="PROSITE" id="PS50109">
    <property type="entry name" value="HIS_KIN"/>
    <property type="match status" value="1"/>
</dbReference>
<dbReference type="PROSITE" id="PS50885">
    <property type="entry name" value="HAMP"/>
    <property type="match status" value="1"/>
</dbReference>
<dbReference type="PRINTS" id="PR00344">
    <property type="entry name" value="BCTRLSENSOR"/>
</dbReference>
<feature type="region of interest" description="Disordered" evidence="14">
    <location>
        <begin position="452"/>
        <end position="485"/>
    </location>
</feature>
<protein>
    <recommendedName>
        <fullName evidence="3">histidine kinase</fullName>
        <ecNumber evidence="3">2.7.13.3</ecNumber>
    </recommendedName>
</protein>
<dbReference type="Pfam" id="PF02518">
    <property type="entry name" value="HATPase_c"/>
    <property type="match status" value="1"/>
</dbReference>
<evidence type="ECO:0000256" key="12">
    <source>
        <dbReference type="ARBA" id="ARBA00023012"/>
    </source>
</evidence>